<dbReference type="RefSeq" id="WP_165601032.1">
    <property type="nucleotide sequence ID" value="NZ_SORZ01000002.1"/>
</dbReference>
<protein>
    <recommendedName>
        <fullName evidence="4">Rod shape-determining protein MreD</fullName>
    </recommendedName>
</protein>
<accession>A0A506UM76</accession>
<feature type="transmembrane region" description="Helical" evidence="1">
    <location>
        <begin position="68"/>
        <end position="92"/>
    </location>
</feature>
<proteinExistence type="predicted"/>
<feature type="transmembrane region" description="Helical" evidence="1">
    <location>
        <begin position="140"/>
        <end position="160"/>
    </location>
</feature>
<keyword evidence="1" id="KW-0472">Membrane</keyword>
<comment type="caution">
    <text evidence="2">The sequence shown here is derived from an EMBL/GenBank/DDBJ whole genome shotgun (WGS) entry which is preliminary data.</text>
</comment>
<dbReference type="AlphaFoldDB" id="A0A506UM76"/>
<dbReference type="Proteomes" id="UP000315037">
    <property type="component" value="Unassembled WGS sequence"/>
</dbReference>
<gene>
    <name evidence="2" type="ORF">E3202_08170</name>
</gene>
<keyword evidence="3" id="KW-1185">Reference proteome</keyword>
<organism evidence="2 3">
    <name type="scientific">Oecophyllibacter saccharovorans</name>
    <dbReference type="NCBI Taxonomy" id="2558360"/>
    <lineage>
        <taxon>Bacteria</taxon>
        <taxon>Pseudomonadati</taxon>
        <taxon>Pseudomonadota</taxon>
        <taxon>Alphaproteobacteria</taxon>
        <taxon>Acetobacterales</taxon>
        <taxon>Acetobacteraceae</taxon>
        <taxon>Oecophyllibacter</taxon>
    </lineage>
</organism>
<evidence type="ECO:0000313" key="2">
    <source>
        <dbReference type="EMBL" id="TPW34450.1"/>
    </source>
</evidence>
<evidence type="ECO:0000256" key="1">
    <source>
        <dbReference type="SAM" id="Phobius"/>
    </source>
</evidence>
<dbReference type="EMBL" id="SORZ01000002">
    <property type="protein sequence ID" value="TPW34450.1"/>
    <property type="molecule type" value="Genomic_DNA"/>
</dbReference>
<keyword evidence="1" id="KW-1133">Transmembrane helix</keyword>
<reference evidence="2 3" key="1">
    <citation type="submission" date="2019-03" db="EMBL/GenBank/DDBJ databases">
        <title>The complete genome sequence of Neokomagataea sp. Jb2 NBRC113641.</title>
        <authorList>
            <person name="Chua K.-O."/>
            <person name="Chan K.-G."/>
            <person name="See-Too W.-S."/>
        </authorList>
    </citation>
    <scope>NUCLEOTIDE SEQUENCE [LARGE SCALE GENOMIC DNA]</scope>
    <source>
        <strain evidence="2 3">Jb2</strain>
    </source>
</reference>
<evidence type="ECO:0008006" key="4">
    <source>
        <dbReference type="Google" id="ProtNLM"/>
    </source>
</evidence>
<sequence>MQLSTLSGATLRGLPCLFIVAIAILFSAPFGLPGQAELECGLILGTVWYWTLYRPNCMKAVGVFLSGLLAEFFLCGPPGVLLLWMLIAYGVANAWRFQLARGGFLAVWGVFSLIVSGETLMTWALMSLRCFTLLPALPAFFQFCLAAGLYPVLTVVYALIRSRFETPE</sequence>
<evidence type="ECO:0000313" key="3">
    <source>
        <dbReference type="Proteomes" id="UP000315037"/>
    </source>
</evidence>
<name>A0A506UM76_9PROT</name>
<feature type="transmembrane region" description="Helical" evidence="1">
    <location>
        <begin position="12"/>
        <end position="32"/>
    </location>
</feature>
<feature type="transmembrane region" description="Helical" evidence="1">
    <location>
        <begin position="104"/>
        <end position="128"/>
    </location>
</feature>
<keyword evidence="1" id="KW-0812">Transmembrane</keyword>